<feature type="region of interest" description="Disordered" evidence="1">
    <location>
        <begin position="1"/>
        <end position="58"/>
    </location>
</feature>
<dbReference type="Proteomes" id="UP000800039">
    <property type="component" value="Unassembled WGS sequence"/>
</dbReference>
<reference evidence="2" key="1">
    <citation type="submission" date="2020-01" db="EMBL/GenBank/DDBJ databases">
        <authorList>
            <consortium name="DOE Joint Genome Institute"/>
            <person name="Haridas S."/>
            <person name="Albert R."/>
            <person name="Binder M."/>
            <person name="Bloem J."/>
            <person name="Labutti K."/>
            <person name="Salamov A."/>
            <person name="Andreopoulos B."/>
            <person name="Baker S.E."/>
            <person name="Barry K."/>
            <person name="Bills G."/>
            <person name="Bluhm B.H."/>
            <person name="Cannon C."/>
            <person name="Castanera R."/>
            <person name="Culley D.E."/>
            <person name="Daum C."/>
            <person name="Ezra D."/>
            <person name="Gonzalez J.B."/>
            <person name="Henrissat B."/>
            <person name="Kuo A."/>
            <person name="Liang C."/>
            <person name="Lipzen A."/>
            <person name="Lutzoni F."/>
            <person name="Magnuson J."/>
            <person name="Mondo S."/>
            <person name="Nolan M."/>
            <person name="Ohm R."/>
            <person name="Pangilinan J."/>
            <person name="Park H.-J."/>
            <person name="Ramirez L."/>
            <person name="Alfaro M."/>
            <person name="Sun H."/>
            <person name="Tritt A."/>
            <person name="Yoshinaga Y."/>
            <person name="Zwiers L.-H."/>
            <person name="Turgeon B.G."/>
            <person name="Goodwin S.B."/>
            <person name="Spatafora J.W."/>
            <person name="Crous P.W."/>
            <person name="Grigoriev I.V."/>
        </authorList>
    </citation>
    <scope>NUCLEOTIDE SEQUENCE</scope>
    <source>
        <strain evidence="2">CBS 394.84</strain>
    </source>
</reference>
<sequence>MSSTPNRNVTRRSSHSAGSGAAPLRATANAYAPGAGQHLQSLHESSEQDSSRSQVQHGAIAAPIGQGHASGIEALLATGPVAVYMTAERERPNANPHKPAFLHGVVLDSNNPDQWTNVVLPYVAGLTFNVACPPDVHFAGVMFGSPSLPGLYTAVTKLELPGFHWFSGIANNRLHNPNLEMAKNLPNLRELTFRMHTAGITKSAFGSEREMIECEKLDPVRSKDRKCMPYADVAAKYDLGALFACRSLTHVRIEYIDSDMTANATKDQDPVNVLYDIRGWLGHGFAQQGQNVVVDLVRVA</sequence>
<evidence type="ECO:0000313" key="2">
    <source>
        <dbReference type="EMBL" id="KAF1848739.1"/>
    </source>
</evidence>
<dbReference type="EMBL" id="ML976615">
    <property type="protein sequence ID" value="KAF1848739.1"/>
    <property type="molecule type" value="Genomic_DNA"/>
</dbReference>
<organism evidence="2 3">
    <name type="scientific">Cucurbitaria berberidis CBS 394.84</name>
    <dbReference type="NCBI Taxonomy" id="1168544"/>
    <lineage>
        <taxon>Eukaryota</taxon>
        <taxon>Fungi</taxon>
        <taxon>Dikarya</taxon>
        <taxon>Ascomycota</taxon>
        <taxon>Pezizomycotina</taxon>
        <taxon>Dothideomycetes</taxon>
        <taxon>Pleosporomycetidae</taxon>
        <taxon>Pleosporales</taxon>
        <taxon>Pleosporineae</taxon>
        <taxon>Cucurbitariaceae</taxon>
        <taxon>Cucurbitaria</taxon>
    </lineage>
</organism>
<dbReference type="RefSeq" id="XP_040791302.1">
    <property type="nucleotide sequence ID" value="XM_040937726.1"/>
</dbReference>
<keyword evidence="3" id="KW-1185">Reference proteome</keyword>
<gene>
    <name evidence="2" type="ORF">K460DRAFT_415240</name>
</gene>
<comment type="caution">
    <text evidence="2">The sequence shown here is derived from an EMBL/GenBank/DDBJ whole genome shotgun (WGS) entry which is preliminary data.</text>
</comment>
<dbReference type="OrthoDB" id="3794650at2759"/>
<evidence type="ECO:0000256" key="1">
    <source>
        <dbReference type="SAM" id="MobiDB-lite"/>
    </source>
</evidence>
<protein>
    <submittedName>
        <fullName evidence="2">Uncharacterized protein</fullName>
    </submittedName>
</protein>
<dbReference type="AlphaFoldDB" id="A0A9P4GP28"/>
<proteinExistence type="predicted"/>
<evidence type="ECO:0000313" key="3">
    <source>
        <dbReference type="Proteomes" id="UP000800039"/>
    </source>
</evidence>
<dbReference type="GeneID" id="63854976"/>
<accession>A0A9P4GP28</accession>
<name>A0A9P4GP28_9PLEO</name>